<evidence type="ECO:0000313" key="3">
    <source>
        <dbReference type="Proteomes" id="UP000025047"/>
    </source>
</evidence>
<dbReference type="RefSeq" id="WP_017928900.1">
    <property type="nucleotide sequence ID" value="NZ_KB822999.1"/>
</dbReference>
<evidence type="ECO:0000313" key="2">
    <source>
        <dbReference type="EMBL" id="EYD72617.1"/>
    </source>
</evidence>
<keyword evidence="1" id="KW-0472">Membrane</keyword>
<name>A0A017HDQ6_9RHOB</name>
<dbReference type="Proteomes" id="UP000025047">
    <property type="component" value="Unassembled WGS sequence"/>
</dbReference>
<keyword evidence="1" id="KW-1133">Transmembrane helix</keyword>
<accession>A0A017HDQ6</accession>
<dbReference type="OrthoDB" id="7831142at2"/>
<dbReference type="EMBL" id="APGJ01000004">
    <property type="protein sequence ID" value="EYD72617.1"/>
    <property type="molecule type" value="Genomic_DNA"/>
</dbReference>
<organism evidence="2 3">
    <name type="scientific">Limimaricola hongkongensis DSM 17492</name>
    <dbReference type="NCBI Taxonomy" id="1122180"/>
    <lineage>
        <taxon>Bacteria</taxon>
        <taxon>Pseudomonadati</taxon>
        <taxon>Pseudomonadota</taxon>
        <taxon>Alphaproteobacteria</taxon>
        <taxon>Rhodobacterales</taxon>
        <taxon>Paracoccaceae</taxon>
        <taxon>Limimaricola</taxon>
    </lineage>
</organism>
<dbReference type="HOGENOM" id="CLU_1029736_0_0_5"/>
<dbReference type="AlphaFoldDB" id="A0A017HDQ6"/>
<dbReference type="PATRIC" id="fig|1122180.6.peg.1401"/>
<gene>
    <name evidence="2" type="ORF">Lokhon_01418</name>
</gene>
<feature type="transmembrane region" description="Helical" evidence="1">
    <location>
        <begin position="57"/>
        <end position="82"/>
    </location>
</feature>
<comment type="caution">
    <text evidence="2">The sequence shown here is derived from an EMBL/GenBank/DDBJ whole genome shotgun (WGS) entry which is preliminary data.</text>
</comment>
<keyword evidence="3" id="KW-1185">Reference proteome</keyword>
<protein>
    <recommendedName>
        <fullName evidence="4">Potassium channel domain-containing protein</fullName>
    </recommendedName>
</protein>
<feature type="transmembrane region" description="Helical" evidence="1">
    <location>
        <begin position="6"/>
        <end position="29"/>
    </location>
</feature>
<keyword evidence="1" id="KW-0812">Transmembrane</keyword>
<evidence type="ECO:0008006" key="4">
    <source>
        <dbReference type="Google" id="ProtNLM"/>
    </source>
</evidence>
<sequence>MEQPLHLVAGVAILAVVSVDFLLATIGAAPRVILSDRIARGVFALLRHITRHRPARVLARISGVIVMCTVAGFWILGTALGWTHVFLSAPRDAVVLTQSAAQAGFWDAAAHAGHLLSTLGGAITRPGGTLWNAVEVLAGVNGMVVLTLAVSFILSTVQTVQQGRSFAALLHSLPEGADVTPLFGRLAEVVAGLNSAPFALYYSHGWPQRRLPEALVRMAREAMAQGPEAERRFWDLIADLPQFDLPEGTAARFAALGDWAQRRRLGRLEA</sequence>
<dbReference type="eggNOG" id="ENOG5030Q6C">
    <property type="taxonomic scope" value="Bacteria"/>
</dbReference>
<evidence type="ECO:0000256" key="1">
    <source>
        <dbReference type="SAM" id="Phobius"/>
    </source>
</evidence>
<proteinExistence type="predicted"/>
<dbReference type="STRING" id="1122180.Lokhon_01418"/>
<reference evidence="2 3" key="1">
    <citation type="submission" date="2013-03" db="EMBL/GenBank/DDBJ databases">
        <authorList>
            <person name="Fiebig A."/>
            <person name="Goeker M."/>
            <person name="Klenk H.-P.P."/>
        </authorList>
    </citation>
    <scope>NUCLEOTIDE SEQUENCE [LARGE SCALE GENOMIC DNA]</scope>
    <source>
        <strain evidence="2 3">DSM 17492</strain>
    </source>
</reference>
<feature type="transmembrane region" description="Helical" evidence="1">
    <location>
        <begin position="136"/>
        <end position="157"/>
    </location>
</feature>